<name>A0AAV7VPQ5_PLEWA</name>
<evidence type="ECO:0000256" key="1">
    <source>
        <dbReference type="SAM" id="MobiDB-lite"/>
    </source>
</evidence>
<evidence type="ECO:0000313" key="3">
    <source>
        <dbReference type="Proteomes" id="UP001066276"/>
    </source>
</evidence>
<gene>
    <name evidence="2" type="ORF">NDU88_006053</name>
</gene>
<dbReference type="Proteomes" id="UP001066276">
    <property type="component" value="Chromosome 2_1"/>
</dbReference>
<dbReference type="AlphaFoldDB" id="A0AAV7VPQ5"/>
<evidence type="ECO:0000313" key="2">
    <source>
        <dbReference type="EMBL" id="KAJ1202253.1"/>
    </source>
</evidence>
<reference evidence="2" key="1">
    <citation type="journal article" date="2022" name="bioRxiv">
        <title>Sequencing and chromosome-scale assembly of the giantPleurodeles waltlgenome.</title>
        <authorList>
            <person name="Brown T."/>
            <person name="Elewa A."/>
            <person name="Iarovenko S."/>
            <person name="Subramanian E."/>
            <person name="Araus A.J."/>
            <person name="Petzold A."/>
            <person name="Susuki M."/>
            <person name="Suzuki K.-i.T."/>
            <person name="Hayashi T."/>
            <person name="Toyoda A."/>
            <person name="Oliveira C."/>
            <person name="Osipova E."/>
            <person name="Leigh N.D."/>
            <person name="Simon A."/>
            <person name="Yun M.H."/>
        </authorList>
    </citation>
    <scope>NUCLEOTIDE SEQUENCE</scope>
    <source>
        <strain evidence="2">20211129_DDA</strain>
        <tissue evidence="2">Liver</tissue>
    </source>
</reference>
<feature type="region of interest" description="Disordered" evidence="1">
    <location>
        <begin position="1"/>
        <end position="23"/>
    </location>
</feature>
<protein>
    <submittedName>
        <fullName evidence="2">Uncharacterized protein</fullName>
    </submittedName>
</protein>
<feature type="compositionally biased region" description="Basic and acidic residues" evidence="1">
    <location>
        <begin position="1"/>
        <end position="21"/>
    </location>
</feature>
<comment type="caution">
    <text evidence="2">The sequence shown here is derived from an EMBL/GenBank/DDBJ whole genome shotgun (WGS) entry which is preliminary data.</text>
</comment>
<accession>A0AAV7VPQ5</accession>
<dbReference type="EMBL" id="JANPWB010000003">
    <property type="protein sequence ID" value="KAJ1202253.1"/>
    <property type="molecule type" value="Genomic_DNA"/>
</dbReference>
<sequence>MKGKLSENSRKGIGDSPHDTLHLPLGGSSFYDRVFCVYTTNIVCRTGSVFIYKWKIFQRSFDILKWKELYFKKLDCGEE</sequence>
<keyword evidence="3" id="KW-1185">Reference proteome</keyword>
<proteinExistence type="predicted"/>
<organism evidence="2 3">
    <name type="scientific">Pleurodeles waltl</name>
    <name type="common">Iberian ribbed newt</name>
    <dbReference type="NCBI Taxonomy" id="8319"/>
    <lineage>
        <taxon>Eukaryota</taxon>
        <taxon>Metazoa</taxon>
        <taxon>Chordata</taxon>
        <taxon>Craniata</taxon>
        <taxon>Vertebrata</taxon>
        <taxon>Euteleostomi</taxon>
        <taxon>Amphibia</taxon>
        <taxon>Batrachia</taxon>
        <taxon>Caudata</taxon>
        <taxon>Salamandroidea</taxon>
        <taxon>Salamandridae</taxon>
        <taxon>Pleurodelinae</taxon>
        <taxon>Pleurodeles</taxon>
    </lineage>
</organism>